<evidence type="ECO:0000313" key="9">
    <source>
        <dbReference type="EMBL" id="KRL07770.1"/>
    </source>
</evidence>
<evidence type="ECO:0000256" key="4">
    <source>
        <dbReference type="ARBA" id="ARBA00022833"/>
    </source>
</evidence>
<dbReference type="SUPFAM" id="SSF55486">
    <property type="entry name" value="Metalloproteases ('zincins'), catalytic domain"/>
    <property type="match status" value="1"/>
</dbReference>
<dbReference type="STRING" id="1423759.FC92_GL001341"/>
<comment type="cofactor">
    <cofactor evidence="6">
        <name>Zn(2+)</name>
        <dbReference type="ChEBI" id="CHEBI:29105"/>
    </cofactor>
    <text evidence="6">Binds 1 zinc ion.</text>
</comment>
<evidence type="ECO:0000259" key="8">
    <source>
        <dbReference type="Pfam" id="PF08439"/>
    </source>
</evidence>
<dbReference type="EMBL" id="AZDX01000004">
    <property type="protein sequence ID" value="KRL07770.1"/>
    <property type="molecule type" value="Genomic_DNA"/>
</dbReference>
<dbReference type="InterPro" id="IPR004438">
    <property type="entry name" value="Peptidase_M3B"/>
</dbReference>
<evidence type="ECO:0000256" key="5">
    <source>
        <dbReference type="ARBA" id="ARBA00023049"/>
    </source>
</evidence>
<sequence length="615" mass="70719">MINKEILLGGNAMSNEITKLRNRSEVPEELKWDLTKVYQNENEFTEDINKIQEEIKIVGKLKGTLFDSSTALKKILKTYFAVERMTVKAYVYASMLSDQDTNNKKNQGLFSQVQQLYAKVAAAFAWFEPELLTLGQTKLDEYYSEDSELVGYKKYIDEIMAKKDHLLSEKEEKLLAGASDIFATPENIFGILNNADLKFPTVTDEKGNQVELSHGLYGKLLESGNREVRKNAFQGLYKTYKQFENTFATSLAAHVHTHNFQATTRNYPDAISAALGANDIPVSVYDTLVERVNKHLDLLHRYVKIRKKLLQLNSVHMYDLYTPITKLPEEEYTYQNSKKIALESLSVFGADYIQIVEEAFKSRWIDVVENTGKRSGAYSSGMFDTPPYILLNWQDNLESLFTLVHEMGHSMHSYLSNHNQPYHYSDYSIFVAEIASTTNENILTQYLLDHSDDLQFKAYVLNHYLDGFKGTVYRQTQFAEFERWLHDQDKKGLPLTSQELNNKYADLNKHYYGPAITNDPEIALEWSRIPHFYYNFYVYQYATGFAAASALASKIIKEGPDSYLRFLKSGSSALPIDVVKEAGVDMTKPDYLDDAFVVFEQRLNELENILEKLKR</sequence>
<organism evidence="9 10">
    <name type="scientific">Liquorilactobacillus hordei DSM 19519</name>
    <dbReference type="NCBI Taxonomy" id="1423759"/>
    <lineage>
        <taxon>Bacteria</taxon>
        <taxon>Bacillati</taxon>
        <taxon>Bacillota</taxon>
        <taxon>Bacilli</taxon>
        <taxon>Lactobacillales</taxon>
        <taxon>Lactobacillaceae</taxon>
        <taxon>Liquorilactobacillus</taxon>
    </lineage>
</organism>
<comment type="similarity">
    <text evidence="6">Belongs to the peptidase M3B family.</text>
</comment>
<accession>A0A0R1MRW7</accession>
<reference evidence="9 10" key="1">
    <citation type="journal article" date="2015" name="Genome Announc.">
        <title>Expanding the biotechnology potential of lactobacilli through comparative genomics of 213 strains and associated genera.</title>
        <authorList>
            <person name="Sun Z."/>
            <person name="Harris H.M."/>
            <person name="McCann A."/>
            <person name="Guo C."/>
            <person name="Argimon S."/>
            <person name="Zhang W."/>
            <person name="Yang X."/>
            <person name="Jeffery I.B."/>
            <person name="Cooney J.C."/>
            <person name="Kagawa T.F."/>
            <person name="Liu W."/>
            <person name="Song Y."/>
            <person name="Salvetti E."/>
            <person name="Wrobel A."/>
            <person name="Rasinkangas P."/>
            <person name="Parkhill J."/>
            <person name="Rea M.C."/>
            <person name="O'Sullivan O."/>
            <person name="Ritari J."/>
            <person name="Douillard F.P."/>
            <person name="Paul Ross R."/>
            <person name="Yang R."/>
            <person name="Briner A.E."/>
            <person name="Felis G.E."/>
            <person name="de Vos W.M."/>
            <person name="Barrangou R."/>
            <person name="Klaenhammer T.R."/>
            <person name="Caufield P.W."/>
            <person name="Cui Y."/>
            <person name="Zhang H."/>
            <person name="O'Toole P.W."/>
        </authorList>
    </citation>
    <scope>NUCLEOTIDE SEQUENCE [LARGE SCALE GENOMIC DNA]</scope>
    <source>
        <strain evidence="9 10">DSM 19519</strain>
    </source>
</reference>
<comment type="caution">
    <text evidence="9">The sequence shown here is derived from an EMBL/GenBank/DDBJ whole genome shotgun (WGS) entry which is preliminary data.</text>
</comment>
<dbReference type="Proteomes" id="UP000051448">
    <property type="component" value="Unassembled WGS sequence"/>
</dbReference>
<protein>
    <recommendedName>
        <fullName evidence="6">Oligopeptidase F</fullName>
        <ecNumber evidence="6">3.4.24.-</ecNumber>
    </recommendedName>
</protein>
<evidence type="ECO:0000259" key="7">
    <source>
        <dbReference type="Pfam" id="PF01432"/>
    </source>
</evidence>
<gene>
    <name evidence="9" type="ORF">FC92_GL001341</name>
</gene>
<dbReference type="Gene3D" id="1.10.1370.20">
    <property type="entry name" value="Oligoendopeptidase f, C-terminal domain"/>
    <property type="match status" value="1"/>
</dbReference>
<evidence type="ECO:0000256" key="2">
    <source>
        <dbReference type="ARBA" id="ARBA00022723"/>
    </source>
</evidence>
<keyword evidence="5 6" id="KW-0482">Metalloprotease</keyword>
<dbReference type="NCBIfam" id="TIGR00181">
    <property type="entry name" value="pepF"/>
    <property type="match status" value="1"/>
</dbReference>
<keyword evidence="4 6" id="KW-0862">Zinc</keyword>
<dbReference type="CDD" id="cd09608">
    <property type="entry name" value="M3B_PepF"/>
    <property type="match status" value="1"/>
</dbReference>
<evidence type="ECO:0000313" key="10">
    <source>
        <dbReference type="Proteomes" id="UP000051448"/>
    </source>
</evidence>
<dbReference type="AlphaFoldDB" id="A0A0R1MRW7"/>
<dbReference type="InterPro" id="IPR001567">
    <property type="entry name" value="Pept_M3A_M3B_dom"/>
</dbReference>
<evidence type="ECO:0000256" key="3">
    <source>
        <dbReference type="ARBA" id="ARBA00022801"/>
    </source>
</evidence>
<dbReference type="InterPro" id="IPR013647">
    <property type="entry name" value="OligopepF_N_dom"/>
</dbReference>
<dbReference type="PANTHER" id="PTHR11804">
    <property type="entry name" value="PROTEASE M3 THIMET OLIGOPEPTIDASE-RELATED"/>
    <property type="match status" value="1"/>
</dbReference>
<dbReference type="Pfam" id="PF08439">
    <property type="entry name" value="Peptidase_M3_N"/>
    <property type="match status" value="1"/>
</dbReference>
<dbReference type="Gene3D" id="1.10.287.830">
    <property type="entry name" value="putative peptidase helix hairpin domain like"/>
    <property type="match status" value="1"/>
</dbReference>
<dbReference type="PANTHER" id="PTHR11804:SF84">
    <property type="entry name" value="SACCHAROLYSIN"/>
    <property type="match status" value="1"/>
</dbReference>
<evidence type="ECO:0000256" key="1">
    <source>
        <dbReference type="ARBA" id="ARBA00022670"/>
    </source>
</evidence>
<name>A0A0R1MRW7_9LACO</name>
<dbReference type="Pfam" id="PF01432">
    <property type="entry name" value="Peptidase_M3"/>
    <property type="match status" value="1"/>
</dbReference>
<comment type="function">
    <text evidence="6">Has oligopeptidase activity and degrades a variety of small bioactive peptides.</text>
</comment>
<feature type="domain" description="Oligopeptidase F N-terminal" evidence="8">
    <location>
        <begin position="130"/>
        <end position="199"/>
    </location>
</feature>
<keyword evidence="10" id="KW-1185">Reference proteome</keyword>
<dbReference type="EC" id="3.4.24.-" evidence="6"/>
<dbReference type="PATRIC" id="fig|1423759.3.peg.1410"/>
<dbReference type="Gene3D" id="1.20.140.70">
    <property type="entry name" value="Oligopeptidase f, N-terminal domain"/>
    <property type="match status" value="1"/>
</dbReference>
<dbReference type="GO" id="GO:0046872">
    <property type="term" value="F:metal ion binding"/>
    <property type="evidence" value="ECO:0007669"/>
    <property type="project" value="UniProtKB-UniRule"/>
</dbReference>
<keyword evidence="1 6" id="KW-0645">Protease</keyword>
<dbReference type="GO" id="GO:0004222">
    <property type="term" value="F:metalloendopeptidase activity"/>
    <property type="evidence" value="ECO:0007669"/>
    <property type="project" value="UniProtKB-UniRule"/>
</dbReference>
<proteinExistence type="inferred from homology"/>
<evidence type="ECO:0000256" key="6">
    <source>
        <dbReference type="RuleBase" id="RU368091"/>
    </source>
</evidence>
<feature type="domain" description="Peptidase M3A/M3B catalytic" evidence="7">
    <location>
        <begin position="220"/>
        <end position="596"/>
    </location>
</feature>
<keyword evidence="3 6" id="KW-0378">Hydrolase</keyword>
<dbReference type="InterPro" id="IPR045090">
    <property type="entry name" value="Pept_M3A_M3B"/>
</dbReference>
<keyword evidence="2 6" id="KW-0479">Metal-binding</keyword>
<dbReference type="InterPro" id="IPR042088">
    <property type="entry name" value="OligoPept_F_C"/>
</dbReference>
<dbReference type="GO" id="GO:0006518">
    <property type="term" value="P:peptide metabolic process"/>
    <property type="evidence" value="ECO:0007669"/>
    <property type="project" value="TreeGrafter"/>
</dbReference>
<dbReference type="GO" id="GO:0006508">
    <property type="term" value="P:proteolysis"/>
    <property type="evidence" value="ECO:0007669"/>
    <property type="project" value="UniProtKB-KW"/>
</dbReference>